<gene>
    <name evidence="1" type="ORF">BS411_012145</name>
</gene>
<reference evidence="1" key="1">
    <citation type="submission" date="2025-05" db="EMBL/GenBank/DDBJ databases">
        <title>FDA Reference Genome datasets for Cronobacter.</title>
        <authorList>
            <person name="Gopinath G.R."/>
        </authorList>
    </citation>
    <scope>NUCLEOTIDE SEQUENCE</scope>
    <source>
        <strain evidence="1">MOD1-Sh41s</strain>
    </source>
</reference>
<proteinExistence type="predicted"/>
<evidence type="ECO:0000313" key="1">
    <source>
        <dbReference type="EMBL" id="XSF52731.1"/>
    </source>
</evidence>
<accession>A0ACD5IMM4</accession>
<organism evidence="1 2">
    <name type="scientific">Cronobacter turicensis</name>
    <dbReference type="NCBI Taxonomy" id="413502"/>
    <lineage>
        <taxon>Bacteria</taxon>
        <taxon>Pseudomonadati</taxon>
        <taxon>Pseudomonadota</taxon>
        <taxon>Gammaproteobacteria</taxon>
        <taxon>Enterobacterales</taxon>
        <taxon>Enterobacteriaceae</taxon>
        <taxon>Cronobacter</taxon>
    </lineage>
</organism>
<evidence type="ECO:0000313" key="2">
    <source>
        <dbReference type="Proteomes" id="UP000244623"/>
    </source>
</evidence>
<protein>
    <submittedName>
        <fullName evidence="1">Uncharacterized protein</fullName>
    </submittedName>
</protein>
<sequence length="53" mass="5963">MTTYDGVLCAVVDENENGDLELEVLEAMPWPNAPEVGSRFWIRLMTNILASNH</sequence>
<dbReference type="EMBL" id="CP187984">
    <property type="protein sequence ID" value="XSF52731.1"/>
    <property type="molecule type" value="Genomic_DNA"/>
</dbReference>
<dbReference type="Proteomes" id="UP000244623">
    <property type="component" value="Chromosome"/>
</dbReference>
<name>A0ACD5IMM4_9ENTR</name>